<dbReference type="Proteomes" id="UP001344447">
    <property type="component" value="Unassembled WGS sequence"/>
</dbReference>
<dbReference type="GO" id="GO:0016020">
    <property type="term" value="C:membrane"/>
    <property type="evidence" value="ECO:0007669"/>
    <property type="project" value="TreeGrafter"/>
</dbReference>
<evidence type="ECO:0000313" key="3">
    <source>
        <dbReference type="EMBL" id="KAK5581634.1"/>
    </source>
</evidence>
<dbReference type="FunFam" id="3.30.70.3490:FF:000042">
    <property type="match status" value="1"/>
</dbReference>
<name>A0AAN7TXC2_9MYCE</name>
<feature type="region of interest" description="Disordered" evidence="2">
    <location>
        <begin position="283"/>
        <end position="315"/>
    </location>
</feature>
<dbReference type="Gene3D" id="3.30.70.3490">
    <property type="match status" value="1"/>
</dbReference>
<dbReference type="InterPro" id="IPR000648">
    <property type="entry name" value="Oxysterol-bd"/>
</dbReference>
<accession>A0AAN7TXC2</accession>
<feature type="compositionally biased region" description="Basic residues" evidence="2">
    <location>
        <begin position="294"/>
        <end position="308"/>
    </location>
</feature>
<evidence type="ECO:0000313" key="4">
    <source>
        <dbReference type="Proteomes" id="UP001344447"/>
    </source>
</evidence>
<dbReference type="GO" id="GO:0032934">
    <property type="term" value="F:sterol binding"/>
    <property type="evidence" value="ECO:0007669"/>
    <property type="project" value="TreeGrafter"/>
</dbReference>
<evidence type="ECO:0000256" key="2">
    <source>
        <dbReference type="SAM" id="MobiDB-lite"/>
    </source>
</evidence>
<dbReference type="Gene3D" id="2.40.160.120">
    <property type="match status" value="1"/>
</dbReference>
<dbReference type="AlphaFoldDB" id="A0AAN7TXC2"/>
<feature type="coiled-coil region" evidence="1">
    <location>
        <begin position="358"/>
        <end position="385"/>
    </location>
</feature>
<reference evidence="3 4" key="1">
    <citation type="submission" date="2023-11" db="EMBL/GenBank/DDBJ databases">
        <title>Dfirmibasis_genome.</title>
        <authorList>
            <person name="Edelbroek B."/>
            <person name="Kjellin J."/>
            <person name="Jerlstrom-Hultqvist J."/>
            <person name="Soderbom F."/>
        </authorList>
    </citation>
    <scope>NUCLEOTIDE SEQUENCE [LARGE SCALE GENOMIC DNA]</scope>
    <source>
        <strain evidence="3 4">TNS-C-14</strain>
    </source>
</reference>
<keyword evidence="1" id="KW-0175">Coiled coil</keyword>
<organism evidence="3 4">
    <name type="scientific">Dictyostelium firmibasis</name>
    <dbReference type="NCBI Taxonomy" id="79012"/>
    <lineage>
        <taxon>Eukaryota</taxon>
        <taxon>Amoebozoa</taxon>
        <taxon>Evosea</taxon>
        <taxon>Eumycetozoa</taxon>
        <taxon>Dictyostelia</taxon>
        <taxon>Dictyosteliales</taxon>
        <taxon>Dictyosteliaceae</taxon>
        <taxon>Dictyostelium</taxon>
    </lineage>
</organism>
<keyword evidence="4" id="KW-1185">Reference proteome</keyword>
<dbReference type="PANTHER" id="PTHR10972:SF152">
    <property type="entry name" value="OXYSTEROL-BINDING PROTEIN 7"/>
    <property type="match status" value="1"/>
</dbReference>
<evidence type="ECO:0008006" key="5">
    <source>
        <dbReference type="Google" id="ProtNLM"/>
    </source>
</evidence>
<dbReference type="GO" id="GO:0005829">
    <property type="term" value="C:cytosol"/>
    <property type="evidence" value="ECO:0007669"/>
    <property type="project" value="TreeGrafter"/>
</dbReference>
<dbReference type="PANTHER" id="PTHR10972">
    <property type="entry name" value="OXYSTEROL-BINDING PROTEIN-RELATED"/>
    <property type="match status" value="1"/>
</dbReference>
<gene>
    <name evidence="3" type="ORF">RB653_001671</name>
</gene>
<dbReference type="SUPFAM" id="SSF144000">
    <property type="entry name" value="Oxysterol-binding protein-like"/>
    <property type="match status" value="1"/>
</dbReference>
<dbReference type="InterPro" id="IPR037239">
    <property type="entry name" value="OSBP_sf"/>
</dbReference>
<dbReference type="Pfam" id="PF01237">
    <property type="entry name" value="Oxysterol_BP"/>
    <property type="match status" value="1"/>
</dbReference>
<sequence length="422" mass="47348">MEADPSLVSYSDQHGEWETREISIFGVVKSFISQLSIGQELTKVSMPSIFLMPYSILELAASRHLKYIHLLISAQHEEDPLKRMAIIIQYFFSCVRDGNFQKKPYNALLGEVHKCFVKYPSYDGQSTSTAQFIGEQVTHHPPLTAFNITTSEGITLDCNVQFSAKFHMNSVSVVTTGAVKICIPVKIGNQIVRETYIIDKGLPDALVKNVIFGTRSINWTDSVDVMCEDSKTSATVHFDKNEYVKGEVSVYNTESEVEEHRASLKGYISDVVNIDYLESKSSEAAPASSASSKKEKKKEKKKAKHSKHTSSPSDTILMDAKQLEPNTTFYPKQTDPITSLGTWKEVTKYIVAGDMPAADQIKKEIEDEQRKRLQITKEEEKKERAYFKYNDDKEIWEFKSTQTLAPVSNTTSTASDAASGSN</sequence>
<evidence type="ECO:0000256" key="1">
    <source>
        <dbReference type="SAM" id="Coils"/>
    </source>
</evidence>
<proteinExistence type="predicted"/>
<protein>
    <recommendedName>
        <fullName evidence="5">Oxysterol-binding protein</fullName>
    </recommendedName>
</protein>
<dbReference type="EMBL" id="JAVFKY010000002">
    <property type="protein sequence ID" value="KAK5581634.1"/>
    <property type="molecule type" value="Genomic_DNA"/>
</dbReference>
<comment type="caution">
    <text evidence="3">The sequence shown here is derived from an EMBL/GenBank/DDBJ whole genome shotgun (WGS) entry which is preliminary data.</text>
</comment>